<dbReference type="Pfam" id="PF06123">
    <property type="entry name" value="CreD"/>
    <property type="match status" value="1"/>
</dbReference>
<dbReference type="RefSeq" id="WP_163680452.1">
    <property type="nucleotide sequence ID" value="NZ_JAAIYP010000039.1"/>
</dbReference>
<dbReference type="Proteomes" id="UP000480684">
    <property type="component" value="Unassembled WGS sequence"/>
</dbReference>
<dbReference type="InterPro" id="IPR010364">
    <property type="entry name" value="Uncharacterised_IM_CreD"/>
</dbReference>
<dbReference type="EMBL" id="JAAIYP010000039">
    <property type="protein sequence ID" value="NFV81049.1"/>
    <property type="molecule type" value="Genomic_DNA"/>
</dbReference>
<protein>
    <submittedName>
        <fullName evidence="2">Cell envelope integrity protein CreD</fullName>
    </submittedName>
</protein>
<dbReference type="GO" id="GO:0005886">
    <property type="term" value="C:plasma membrane"/>
    <property type="evidence" value="ECO:0007669"/>
    <property type="project" value="TreeGrafter"/>
</dbReference>
<comment type="caution">
    <text evidence="2">The sequence shown here is derived from an EMBL/GenBank/DDBJ whole genome shotgun (WGS) entry which is preliminary data.</text>
</comment>
<reference evidence="2 3" key="1">
    <citation type="submission" date="2020-02" db="EMBL/GenBank/DDBJ databases">
        <authorList>
            <person name="Dziuba M."/>
            <person name="Kuznetsov B."/>
            <person name="Mardanov A."/>
            <person name="Ravin N."/>
            <person name="Grouzdev D."/>
        </authorList>
    </citation>
    <scope>NUCLEOTIDE SEQUENCE [LARGE SCALE GENOMIC DNA]</scope>
    <source>
        <strain evidence="2 3">SpK</strain>
    </source>
</reference>
<sequence>MSAAVSTRKLLQMAAILLLTVVAGWMVASLVDEREARQRELLSDFTKSWGPRQVVHVPTLVVPYRAAADRPWRYLKFAPARYAAEGALSPEWRRRGLFAAPVYGMALTVDGRFVVPEARRLTGIAEPGGSIAWERAFITVEATDLSRLGMADGMQVDGTMRSWQACREVVGRDEDCQGSVLAVPVALTAQGGTVPFQMVLTLRGVGGMRLASEGRNGTLALSAPWPTPSFVGSALPETSTVGENGFTAHWSLVNPAGRQMWTQIRADAVEADAVQVGVDLLEATPTYRMVNRVSKYGILIVALSFTVYFLFELLSGLRIHAAQYALLGASLTLFPLLLVSLAEPLGFVPGYAAASALVLAQASGFTALVTRRWLAAGGFLALLAGLFGFIYVLLRLETYALLSGSLALFVVLSAVMVLTGRVNWWGERA</sequence>
<name>A0A7C9UWZ8_9PROT</name>
<evidence type="ECO:0000313" key="2">
    <source>
        <dbReference type="EMBL" id="NFV81049.1"/>
    </source>
</evidence>
<dbReference type="NCBIfam" id="NF008712">
    <property type="entry name" value="PRK11715.1-1"/>
    <property type="match status" value="1"/>
</dbReference>
<evidence type="ECO:0000313" key="3">
    <source>
        <dbReference type="Proteomes" id="UP000480684"/>
    </source>
</evidence>
<feature type="transmembrane region" description="Helical" evidence="1">
    <location>
        <begin position="373"/>
        <end position="393"/>
    </location>
</feature>
<evidence type="ECO:0000256" key="1">
    <source>
        <dbReference type="SAM" id="Phobius"/>
    </source>
</evidence>
<feature type="transmembrane region" description="Helical" evidence="1">
    <location>
        <begin position="296"/>
        <end position="317"/>
    </location>
</feature>
<proteinExistence type="predicted"/>
<dbReference type="PANTHER" id="PTHR30092:SF0">
    <property type="entry name" value="INNER MEMBRANE PROTEIN CRED"/>
    <property type="match status" value="1"/>
</dbReference>
<feature type="transmembrane region" description="Helical" evidence="1">
    <location>
        <begin position="348"/>
        <end position="368"/>
    </location>
</feature>
<dbReference type="PANTHER" id="PTHR30092">
    <property type="entry name" value="INNER MEMBRANE PROTEIN CRED"/>
    <property type="match status" value="1"/>
</dbReference>
<accession>A0A7C9UWZ8</accession>
<feature type="transmembrane region" description="Helical" evidence="1">
    <location>
        <begin position="399"/>
        <end position="418"/>
    </location>
</feature>
<feature type="transmembrane region" description="Helical" evidence="1">
    <location>
        <begin position="324"/>
        <end position="342"/>
    </location>
</feature>
<keyword evidence="1" id="KW-0812">Transmembrane</keyword>
<gene>
    <name evidence="2" type="ORF">G4223_13100</name>
</gene>
<organism evidence="2 3">
    <name type="scientific">Magnetospirillum aberrantis SpK</name>
    <dbReference type="NCBI Taxonomy" id="908842"/>
    <lineage>
        <taxon>Bacteria</taxon>
        <taxon>Pseudomonadati</taxon>
        <taxon>Pseudomonadota</taxon>
        <taxon>Alphaproteobacteria</taxon>
        <taxon>Rhodospirillales</taxon>
        <taxon>Rhodospirillaceae</taxon>
        <taxon>Magnetospirillum</taxon>
    </lineage>
</organism>
<keyword evidence="1" id="KW-0472">Membrane</keyword>
<keyword evidence="1" id="KW-1133">Transmembrane helix</keyword>
<dbReference type="AlphaFoldDB" id="A0A7C9UWZ8"/>
<keyword evidence="3" id="KW-1185">Reference proteome</keyword>